<dbReference type="GO" id="GO:0005737">
    <property type="term" value="C:cytoplasm"/>
    <property type="evidence" value="ECO:0007669"/>
    <property type="project" value="UniProtKB-SubCell"/>
</dbReference>
<proteinExistence type="inferred from homology"/>
<dbReference type="InterPro" id="IPR023165">
    <property type="entry name" value="rRNA_Ade_diMease-like_C"/>
</dbReference>
<feature type="binding site" evidence="7 8">
    <location>
        <position position="88"/>
    </location>
    <ligand>
        <name>S-adenosyl-L-methionine</name>
        <dbReference type="ChEBI" id="CHEBI:59789"/>
    </ligand>
</feature>
<evidence type="ECO:0000256" key="7">
    <source>
        <dbReference type="HAMAP-Rule" id="MF_00607"/>
    </source>
</evidence>
<comment type="catalytic activity">
    <reaction evidence="7">
        <text>adenosine(1518)/adenosine(1519) in 16S rRNA + 4 S-adenosyl-L-methionine = N(6)-dimethyladenosine(1518)/N(6)-dimethyladenosine(1519) in 16S rRNA + 4 S-adenosyl-L-homocysteine + 4 H(+)</text>
        <dbReference type="Rhea" id="RHEA:19609"/>
        <dbReference type="Rhea" id="RHEA-COMP:10232"/>
        <dbReference type="Rhea" id="RHEA-COMP:10233"/>
        <dbReference type="ChEBI" id="CHEBI:15378"/>
        <dbReference type="ChEBI" id="CHEBI:57856"/>
        <dbReference type="ChEBI" id="CHEBI:59789"/>
        <dbReference type="ChEBI" id="CHEBI:74411"/>
        <dbReference type="ChEBI" id="CHEBI:74493"/>
        <dbReference type="EC" id="2.1.1.182"/>
    </reaction>
</comment>
<dbReference type="InterPro" id="IPR011530">
    <property type="entry name" value="rRNA_adenine_dimethylase"/>
</dbReference>
<dbReference type="InterPro" id="IPR020596">
    <property type="entry name" value="rRNA_Ade_Mease_Trfase_CS"/>
</dbReference>
<comment type="caution">
    <text evidence="7 8">Lacks conserved residue(s) required for the propagation of feature annotation.</text>
</comment>
<feature type="binding site" evidence="7 8">
    <location>
        <position position="63"/>
    </location>
    <ligand>
        <name>S-adenosyl-L-methionine</name>
        <dbReference type="ChEBI" id="CHEBI:59789"/>
    </ligand>
</feature>
<keyword evidence="5 7" id="KW-0949">S-adenosyl-L-methionine</keyword>
<evidence type="ECO:0000256" key="6">
    <source>
        <dbReference type="ARBA" id="ARBA00022884"/>
    </source>
</evidence>
<dbReference type="InterPro" id="IPR029063">
    <property type="entry name" value="SAM-dependent_MTases_sf"/>
</dbReference>
<keyword evidence="1 7" id="KW-0963">Cytoplasm</keyword>
<accession>A0A7C3YTS0</accession>
<comment type="caution">
    <text evidence="10">The sequence shown here is derived from an EMBL/GenBank/DDBJ whole genome shotgun (WGS) entry which is preliminary data.</text>
</comment>
<protein>
    <recommendedName>
        <fullName evidence="7">Ribosomal RNA small subunit methyltransferase A</fullName>
        <ecNumber evidence="7">2.1.1.182</ecNumber>
    </recommendedName>
    <alternativeName>
        <fullName evidence="7">16S rRNA (adenine(1518)-N(6)/adenine(1519)-N(6))-dimethyltransferase</fullName>
    </alternativeName>
    <alternativeName>
        <fullName evidence="7">16S rRNA dimethyladenosine transferase</fullName>
    </alternativeName>
    <alternativeName>
        <fullName evidence="7">16S rRNA dimethylase</fullName>
    </alternativeName>
    <alternativeName>
        <fullName evidence="7">S-adenosylmethionine-6-N', N'-adenosyl(rRNA) dimethyltransferase</fullName>
    </alternativeName>
</protein>
<keyword evidence="3 7" id="KW-0489">Methyltransferase</keyword>
<reference evidence="10" key="1">
    <citation type="journal article" date="2020" name="mSystems">
        <title>Genome- and Community-Level Interaction Insights into Carbon Utilization and Element Cycling Functions of Hydrothermarchaeota in Hydrothermal Sediment.</title>
        <authorList>
            <person name="Zhou Z."/>
            <person name="Liu Y."/>
            <person name="Xu W."/>
            <person name="Pan J."/>
            <person name="Luo Z.H."/>
            <person name="Li M."/>
        </authorList>
    </citation>
    <scope>NUCLEOTIDE SEQUENCE [LARGE SCALE GENOMIC DNA]</scope>
    <source>
        <strain evidence="10">SpSt-906</strain>
    </source>
</reference>
<comment type="subcellular location">
    <subcellularLocation>
        <location evidence="7">Cytoplasm</location>
    </subcellularLocation>
</comment>
<evidence type="ECO:0000313" key="10">
    <source>
        <dbReference type="EMBL" id="HGE99934.1"/>
    </source>
</evidence>
<dbReference type="GO" id="GO:0052908">
    <property type="term" value="F:16S rRNA (adenine(1518)-N(6)/adenine(1519)-N(6))-dimethyltransferase activity"/>
    <property type="evidence" value="ECO:0007669"/>
    <property type="project" value="UniProtKB-EC"/>
</dbReference>
<dbReference type="InterPro" id="IPR001737">
    <property type="entry name" value="KsgA/Erm"/>
</dbReference>
<evidence type="ECO:0000256" key="1">
    <source>
        <dbReference type="ARBA" id="ARBA00022490"/>
    </source>
</evidence>
<dbReference type="SMART" id="SM00650">
    <property type="entry name" value="rADc"/>
    <property type="match status" value="1"/>
</dbReference>
<feature type="binding site" evidence="7 8">
    <location>
        <position position="104"/>
    </location>
    <ligand>
        <name>S-adenosyl-L-methionine</name>
        <dbReference type="ChEBI" id="CHEBI:59789"/>
    </ligand>
</feature>
<evidence type="ECO:0000256" key="2">
    <source>
        <dbReference type="ARBA" id="ARBA00022552"/>
    </source>
</evidence>
<dbReference type="PANTHER" id="PTHR11727:SF7">
    <property type="entry name" value="DIMETHYLADENOSINE TRANSFERASE-RELATED"/>
    <property type="match status" value="1"/>
</dbReference>
<dbReference type="GO" id="GO:0003723">
    <property type="term" value="F:RNA binding"/>
    <property type="evidence" value="ECO:0007669"/>
    <property type="project" value="UniProtKB-UniRule"/>
</dbReference>
<dbReference type="Gene3D" id="3.40.50.150">
    <property type="entry name" value="Vaccinia Virus protein VP39"/>
    <property type="match status" value="1"/>
</dbReference>
<evidence type="ECO:0000256" key="5">
    <source>
        <dbReference type="ARBA" id="ARBA00022691"/>
    </source>
</evidence>
<dbReference type="InterPro" id="IPR020598">
    <property type="entry name" value="rRNA_Ade_methylase_Trfase_N"/>
</dbReference>
<sequence>MQKDFFYPKKSLGQSFLKSKKIAERLVSALPLEKGDLVLEIGPGKGILTEFLVKYPVRVIGIEIDTRLVLFLRERFKDFPNLIIIQGDILKYDFPEEGMKIIGNIPFSLSSPLLFHLFAHWPKWQVAVLTFQREFSRRLLAEPKSKEYSALTLISSLYVEKERLFSIPRRFFKPEPKVESESIILYRREKPLFLEEHPEFINFLKAVFAHRRKTLLNNLVEYLHRQGKEGASLRLELKKVLEERGFSDCRAEDLRLEEFKEVYDALKRL</sequence>
<dbReference type="NCBIfam" id="TIGR00755">
    <property type="entry name" value="ksgA"/>
    <property type="match status" value="1"/>
</dbReference>
<dbReference type="PANTHER" id="PTHR11727">
    <property type="entry name" value="DIMETHYLADENOSINE TRANSFERASE"/>
    <property type="match status" value="1"/>
</dbReference>
<keyword evidence="4 7" id="KW-0808">Transferase</keyword>
<feature type="binding site" evidence="7 8">
    <location>
        <position position="42"/>
    </location>
    <ligand>
        <name>S-adenosyl-L-methionine</name>
        <dbReference type="ChEBI" id="CHEBI:59789"/>
    </ligand>
</feature>
<evidence type="ECO:0000259" key="9">
    <source>
        <dbReference type="SMART" id="SM00650"/>
    </source>
</evidence>
<dbReference type="AlphaFoldDB" id="A0A7C3YTS0"/>
<keyword evidence="6 7" id="KW-0694">RNA-binding</keyword>
<dbReference type="SUPFAM" id="SSF53335">
    <property type="entry name" value="S-adenosyl-L-methionine-dependent methyltransferases"/>
    <property type="match status" value="1"/>
</dbReference>
<dbReference type="PROSITE" id="PS51689">
    <property type="entry name" value="SAM_RNA_A_N6_MT"/>
    <property type="match status" value="1"/>
</dbReference>
<comment type="similarity">
    <text evidence="7">Belongs to the class I-like SAM-binding methyltransferase superfamily. rRNA adenine N(6)-methyltransferase family. RsmA subfamily.</text>
</comment>
<dbReference type="Gene3D" id="1.10.8.100">
    <property type="entry name" value="Ribosomal RNA adenine dimethylase-like, domain 2"/>
    <property type="match status" value="1"/>
</dbReference>
<dbReference type="HAMAP" id="MF_00607">
    <property type="entry name" value="16SrRNA_methyltr_A"/>
    <property type="match status" value="1"/>
</dbReference>
<feature type="domain" description="Ribosomal RNA adenine methylase transferase N-terminal" evidence="9">
    <location>
        <begin position="22"/>
        <end position="189"/>
    </location>
</feature>
<evidence type="ECO:0000256" key="4">
    <source>
        <dbReference type="ARBA" id="ARBA00022679"/>
    </source>
</evidence>
<organism evidence="10">
    <name type="scientific">candidate division WOR-3 bacterium</name>
    <dbReference type="NCBI Taxonomy" id="2052148"/>
    <lineage>
        <taxon>Bacteria</taxon>
        <taxon>Bacteria division WOR-3</taxon>
    </lineage>
</organism>
<evidence type="ECO:0000256" key="8">
    <source>
        <dbReference type="PROSITE-ProRule" id="PRU01026"/>
    </source>
</evidence>
<dbReference type="EMBL" id="DTMQ01000047">
    <property type="protein sequence ID" value="HGE99934.1"/>
    <property type="molecule type" value="Genomic_DNA"/>
</dbReference>
<name>A0A7C3YTS0_UNCW3</name>
<keyword evidence="2 7" id="KW-0698">rRNA processing</keyword>
<dbReference type="CDD" id="cd02440">
    <property type="entry name" value="AdoMet_MTases"/>
    <property type="match status" value="1"/>
</dbReference>
<dbReference type="PROSITE" id="PS01131">
    <property type="entry name" value="RRNA_A_DIMETH"/>
    <property type="match status" value="1"/>
</dbReference>
<dbReference type="Pfam" id="PF00398">
    <property type="entry name" value="RrnaAD"/>
    <property type="match status" value="1"/>
</dbReference>
<evidence type="ECO:0000256" key="3">
    <source>
        <dbReference type="ARBA" id="ARBA00022603"/>
    </source>
</evidence>
<dbReference type="EC" id="2.1.1.182" evidence="7"/>
<feature type="binding site" evidence="7 8">
    <location>
        <position position="17"/>
    </location>
    <ligand>
        <name>S-adenosyl-L-methionine</name>
        <dbReference type="ChEBI" id="CHEBI:59789"/>
    </ligand>
</feature>
<gene>
    <name evidence="7 10" type="primary">rsmA</name>
    <name evidence="7" type="synonym">ksgA</name>
    <name evidence="10" type="ORF">ENX07_07715</name>
</gene>
<comment type="function">
    <text evidence="7">Specifically dimethylates two adjacent adenosines (A1518 and A1519) in the loop of a conserved hairpin near the 3'-end of 16S rRNA in the 30S particle. May play a critical role in biogenesis of 30S subunits.</text>
</comment>